<dbReference type="Gene3D" id="3.40.50.720">
    <property type="entry name" value="NAD(P)-binding Rossmann-like Domain"/>
    <property type="match status" value="1"/>
</dbReference>
<dbReference type="InterPro" id="IPR050177">
    <property type="entry name" value="Lipid_A_modif_metabolic_enz"/>
</dbReference>
<evidence type="ECO:0000259" key="1">
    <source>
        <dbReference type="Pfam" id="PF01370"/>
    </source>
</evidence>
<dbReference type="EMBL" id="LAYJ01000105">
    <property type="protein sequence ID" value="KKI50551.1"/>
    <property type="molecule type" value="Genomic_DNA"/>
</dbReference>
<organism evidence="2 3">
    <name type="scientific">Christensenella hongkongensis</name>
    <dbReference type="NCBI Taxonomy" id="270498"/>
    <lineage>
        <taxon>Bacteria</taxon>
        <taxon>Bacillati</taxon>
        <taxon>Bacillota</taxon>
        <taxon>Clostridia</taxon>
        <taxon>Christensenellales</taxon>
        <taxon>Christensenellaceae</taxon>
        <taxon>Christensenella</taxon>
    </lineage>
</organism>
<keyword evidence="3" id="KW-1185">Reference proteome</keyword>
<evidence type="ECO:0000313" key="3">
    <source>
        <dbReference type="Proteomes" id="UP000034076"/>
    </source>
</evidence>
<dbReference type="RefSeq" id="WP_046443861.1">
    <property type="nucleotide sequence ID" value="NZ_LAYJ01000105.1"/>
</dbReference>
<dbReference type="Proteomes" id="UP000034076">
    <property type="component" value="Unassembled WGS sequence"/>
</dbReference>
<sequence>MKKILAIGGSYFIGRIFSLLALQTNEYELHVLNRGRFPFRQKGIIQHICDRHDAAMFSDCVGGLSFDAVIDFCAYQPGDIASILDIIDQNTRQYIYISSCSVAKPGNESRTESSPLVDTKPRNPVEQYSYDKMLLEKELADYANRSALSDTILRPAYVYGPYNYAPRESFYFDLWRQKKPIPVPIDSYSRFQFVYVKDIARIIMKCIGNEKARHNIYQLSAPEEISYASLLKTLEDAIGQNLPTRPVTIQNVYAQEIPLPFPLDQNDLFSGEKASKDFDFEYTAFTRGMRETFDVYKQVHRL</sequence>
<name>A0A0M2NHX1_9FIRM</name>
<gene>
    <name evidence="2" type="ORF">CHK_2017</name>
</gene>
<dbReference type="PANTHER" id="PTHR43245">
    <property type="entry name" value="BIFUNCTIONAL POLYMYXIN RESISTANCE PROTEIN ARNA"/>
    <property type="match status" value="1"/>
</dbReference>
<protein>
    <submittedName>
        <fullName evidence="2">mRNA-binding protein</fullName>
    </submittedName>
</protein>
<comment type="caution">
    <text evidence="2">The sequence shown here is derived from an EMBL/GenBank/DDBJ whole genome shotgun (WGS) entry which is preliminary data.</text>
</comment>
<dbReference type="OrthoDB" id="9809586at2"/>
<dbReference type="STRING" id="270498.CHK_2017"/>
<accession>A0A0M2NHX1</accession>
<proteinExistence type="predicted"/>
<dbReference type="SUPFAM" id="SSF51735">
    <property type="entry name" value="NAD(P)-binding Rossmann-fold domains"/>
    <property type="match status" value="1"/>
</dbReference>
<dbReference type="Pfam" id="PF01370">
    <property type="entry name" value="Epimerase"/>
    <property type="match status" value="1"/>
</dbReference>
<dbReference type="AlphaFoldDB" id="A0A0M2NHX1"/>
<reference evidence="2 3" key="1">
    <citation type="submission" date="2015-04" db="EMBL/GenBank/DDBJ databases">
        <title>Draft genome sequence of bacteremic isolate Catabacter hongkongensis type strain HKU16T.</title>
        <authorList>
            <person name="Lau S.K."/>
            <person name="Teng J.L."/>
            <person name="Huang Y."/>
            <person name="Curreem S.O."/>
            <person name="Tsui S.K."/>
            <person name="Woo P.C."/>
        </authorList>
    </citation>
    <scope>NUCLEOTIDE SEQUENCE [LARGE SCALE GENOMIC DNA]</scope>
    <source>
        <strain evidence="2 3">HKU16</strain>
    </source>
</reference>
<evidence type="ECO:0000313" key="2">
    <source>
        <dbReference type="EMBL" id="KKI50551.1"/>
    </source>
</evidence>
<dbReference type="InterPro" id="IPR001509">
    <property type="entry name" value="Epimerase_deHydtase"/>
</dbReference>
<dbReference type="InterPro" id="IPR036291">
    <property type="entry name" value="NAD(P)-bd_dom_sf"/>
</dbReference>
<feature type="domain" description="NAD-dependent epimerase/dehydratase" evidence="1">
    <location>
        <begin position="85"/>
        <end position="212"/>
    </location>
</feature>